<feature type="transmembrane region" description="Helical" evidence="1">
    <location>
        <begin position="47"/>
        <end position="68"/>
    </location>
</feature>
<keyword evidence="1" id="KW-0812">Transmembrane</keyword>
<dbReference type="EMBL" id="FOVN01000001">
    <property type="protein sequence ID" value="SFN52303.1"/>
    <property type="molecule type" value="Genomic_DNA"/>
</dbReference>
<dbReference type="AlphaFoldDB" id="A0A1I4ZQH8"/>
<dbReference type="Proteomes" id="UP000198705">
    <property type="component" value="Unassembled WGS sequence"/>
</dbReference>
<reference evidence="3" key="1">
    <citation type="submission" date="2016-10" db="EMBL/GenBank/DDBJ databases">
        <authorList>
            <person name="Varghese N."/>
            <person name="Submissions S."/>
        </authorList>
    </citation>
    <scope>NUCLEOTIDE SEQUENCE [LARGE SCALE GENOMIC DNA]</scope>
    <source>
        <strain evidence="3">DSM 23925</strain>
    </source>
</reference>
<name>A0A1I4ZQH8_9FLAO</name>
<dbReference type="OrthoDB" id="1446429at2"/>
<organism evidence="2 3">
    <name type="scientific">Bizionia echini</name>
    <dbReference type="NCBI Taxonomy" id="649333"/>
    <lineage>
        <taxon>Bacteria</taxon>
        <taxon>Pseudomonadati</taxon>
        <taxon>Bacteroidota</taxon>
        <taxon>Flavobacteriia</taxon>
        <taxon>Flavobacteriales</taxon>
        <taxon>Flavobacteriaceae</taxon>
        <taxon>Bizionia</taxon>
    </lineage>
</organism>
<feature type="transmembrane region" description="Helical" evidence="1">
    <location>
        <begin position="80"/>
        <end position="99"/>
    </location>
</feature>
<evidence type="ECO:0000313" key="3">
    <source>
        <dbReference type="Proteomes" id="UP000198705"/>
    </source>
</evidence>
<sequence length="150" mass="15756">MNLHKILKILAGLLGLLGIVFLVRIISEGDEAIKAAALNGDTAIVDPLAYVAYAIMAITILFVVIFVLKNLFTNTATLKNTLISVGIFAAVLIVAYVVSGGDTTSYFYNGVEATSGESQMVGAGLIAFYILIASAAIIMLLSGVKKLTNK</sequence>
<gene>
    <name evidence="2" type="ORF">SAMN04487989_101990</name>
</gene>
<dbReference type="STRING" id="649333.SAMN04487989_101990"/>
<proteinExistence type="predicted"/>
<keyword evidence="1" id="KW-0472">Membrane</keyword>
<keyword evidence="3" id="KW-1185">Reference proteome</keyword>
<feature type="transmembrane region" description="Helical" evidence="1">
    <location>
        <begin position="7"/>
        <end position="27"/>
    </location>
</feature>
<keyword evidence="1" id="KW-1133">Transmembrane helix</keyword>
<feature type="transmembrane region" description="Helical" evidence="1">
    <location>
        <begin position="119"/>
        <end position="141"/>
    </location>
</feature>
<evidence type="ECO:0000256" key="1">
    <source>
        <dbReference type="SAM" id="Phobius"/>
    </source>
</evidence>
<evidence type="ECO:0000313" key="2">
    <source>
        <dbReference type="EMBL" id="SFN52303.1"/>
    </source>
</evidence>
<accession>A0A1I4ZQH8</accession>
<dbReference type="RefSeq" id="WP_092206503.1">
    <property type="nucleotide sequence ID" value="NZ_CAXAYH010000004.1"/>
</dbReference>
<protein>
    <submittedName>
        <fullName evidence="2">Uncharacterized protein</fullName>
    </submittedName>
</protein>